<dbReference type="PANTHER" id="PTHR12126">
    <property type="entry name" value="NADH-UBIQUINONE OXIDOREDUCTASE 39 KDA SUBUNIT-RELATED"/>
    <property type="match status" value="1"/>
</dbReference>
<feature type="region of interest" description="Disordered" evidence="1">
    <location>
        <begin position="490"/>
        <end position="510"/>
    </location>
</feature>
<feature type="domain" description="NAD(P)-binding" evidence="2">
    <location>
        <begin position="10"/>
        <end position="124"/>
    </location>
</feature>
<dbReference type="Pfam" id="PF13460">
    <property type="entry name" value="NAD_binding_10"/>
    <property type="match status" value="1"/>
</dbReference>
<dbReference type="AlphaFoldDB" id="A0A1G6CI09"/>
<dbReference type="PANTHER" id="PTHR12126:SF11">
    <property type="entry name" value="NADH DEHYDROGENASE [UBIQUINONE] 1 ALPHA SUBCOMPLEX SUBUNIT 9, MITOCHONDRIAL"/>
    <property type="match status" value="1"/>
</dbReference>
<organism evidence="3 4">
    <name type="scientific">Desulfonatronum thiosulfatophilum</name>
    <dbReference type="NCBI Taxonomy" id="617002"/>
    <lineage>
        <taxon>Bacteria</taxon>
        <taxon>Pseudomonadati</taxon>
        <taxon>Thermodesulfobacteriota</taxon>
        <taxon>Desulfovibrionia</taxon>
        <taxon>Desulfovibrionales</taxon>
        <taxon>Desulfonatronaceae</taxon>
        <taxon>Desulfonatronum</taxon>
    </lineage>
</organism>
<dbReference type="OrthoDB" id="9774199at2"/>
<sequence>MTKQRVLVTGATGYIGGRLIKNLLERGHAVTATARSLDKLSCRPWAGHELVRLVKSDVLDQASLEQAMQDCTAAYYLVHSMQPGTLDYADKDRTAAANMARAAERQGLERIIYLGGLGDKDDKELSKHLRSRLEVANVLSQGRVPVTFFRAAQIIGAGSASFEILRFLTERLPVMITPRWVHTECQPIAVSNVIEYLAGCLDHPRTTGQTYDIGGPDILTYKQMFELYAQVAGLPRRILIPVPWLTPYLSSLWINFVTPIPTALAKPLVLGLRNRVVCSENRIREIIPQELLTCRQAINVALQKVQQLDVETCWSDAGFKPPPEWLDCGDAPYAGGTLHGLSYHIDIAASPEEVWPVVCALGGETGWYYGDYLWRLRGFMDRMVGGVGLRRGRRHPTELRVGDALDFWRVLQLEPERRLRLLAEMKVPGEALLDIELRPAGTAGERTELIQRSRFLPHGLWGLAYWYGTYPLHVLIFKGMLRKIAHQTGRPAGPAKLMDEKPTTSCALPR</sequence>
<accession>A0A1G6CI09</accession>
<dbReference type="Gene3D" id="3.40.50.720">
    <property type="entry name" value="NAD(P)-binding Rossmann-like Domain"/>
    <property type="match status" value="1"/>
</dbReference>
<dbReference type="STRING" id="617002.SAMN05660653_01539"/>
<dbReference type="Proteomes" id="UP000198771">
    <property type="component" value="Unassembled WGS sequence"/>
</dbReference>
<dbReference type="CDD" id="cd05245">
    <property type="entry name" value="SDR_a2"/>
    <property type="match status" value="1"/>
</dbReference>
<name>A0A1G6CI09_9BACT</name>
<reference evidence="3 4" key="1">
    <citation type="submission" date="2016-10" db="EMBL/GenBank/DDBJ databases">
        <authorList>
            <person name="de Groot N.N."/>
        </authorList>
    </citation>
    <scope>NUCLEOTIDE SEQUENCE [LARGE SCALE GENOMIC DNA]</scope>
    <source>
        <strain evidence="3 4">ASO4-2</strain>
    </source>
</reference>
<dbReference type="EMBL" id="FMXO01000008">
    <property type="protein sequence ID" value="SDB32484.1"/>
    <property type="molecule type" value="Genomic_DNA"/>
</dbReference>
<dbReference type="GO" id="GO:0044877">
    <property type="term" value="F:protein-containing complex binding"/>
    <property type="evidence" value="ECO:0007669"/>
    <property type="project" value="TreeGrafter"/>
</dbReference>
<proteinExistence type="predicted"/>
<dbReference type="InterPro" id="IPR023393">
    <property type="entry name" value="START-like_dom_sf"/>
</dbReference>
<evidence type="ECO:0000256" key="1">
    <source>
        <dbReference type="SAM" id="MobiDB-lite"/>
    </source>
</evidence>
<evidence type="ECO:0000313" key="3">
    <source>
        <dbReference type="EMBL" id="SDB32484.1"/>
    </source>
</evidence>
<dbReference type="RefSeq" id="WP_092119593.1">
    <property type="nucleotide sequence ID" value="NZ_FMXO01000008.1"/>
</dbReference>
<dbReference type="InterPro" id="IPR016040">
    <property type="entry name" value="NAD(P)-bd_dom"/>
</dbReference>
<dbReference type="SUPFAM" id="SSF51735">
    <property type="entry name" value="NAD(P)-binding Rossmann-fold domains"/>
    <property type="match status" value="1"/>
</dbReference>
<dbReference type="Pfam" id="PF11066">
    <property type="entry name" value="DUF2867"/>
    <property type="match status" value="1"/>
</dbReference>
<dbReference type="Gene3D" id="3.30.530.20">
    <property type="match status" value="1"/>
</dbReference>
<dbReference type="InterPro" id="IPR051207">
    <property type="entry name" value="ComplexI_NDUFA9_subunit"/>
</dbReference>
<keyword evidence="4" id="KW-1185">Reference proteome</keyword>
<gene>
    <name evidence="3" type="ORF">SAMN05660653_01539</name>
</gene>
<evidence type="ECO:0000313" key="4">
    <source>
        <dbReference type="Proteomes" id="UP000198771"/>
    </source>
</evidence>
<protein>
    <submittedName>
        <fullName evidence="3">Uncharacterized conserved protein YbjT, contains NAD(P)-binding and DUF2867 domains</fullName>
    </submittedName>
</protein>
<evidence type="ECO:0000259" key="2">
    <source>
        <dbReference type="Pfam" id="PF13460"/>
    </source>
</evidence>
<dbReference type="InterPro" id="IPR036291">
    <property type="entry name" value="NAD(P)-bd_dom_sf"/>
</dbReference>
<dbReference type="InterPro" id="IPR021295">
    <property type="entry name" value="DUF2867"/>
</dbReference>
<dbReference type="SUPFAM" id="SSF55961">
    <property type="entry name" value="Bet v1-like"/>
    <property type="match status" value="1"/>
</dbReference>